<dbReference type="PaxDb" id="39947-A0A0P0VH62"/>
<protein>
    <submittedName>
        <fullName evidence="1">Os02g0256500 protein</fullName>
    </submittedName>
</protein>
<reference evidence="1 2" key="3">
    <citation type="journal article" date="2013" name="Rice">
        <title>Improvement of the Oryza sativa Nipponbare reference genome using next generation sequence and optical map data.</title>
        <authorList>
            <person name="Kawahara Y."/>
            <person name="de la Bastide M."/>
            <person name="Hamilton J.P."/>
            <person name="Kanamori H."/>
            <person name="McCombie W.R."/>
            <person name="Ouyang S."/>
            <person name="Schwartz D.C."/>
            <person name="Tanaka T."/>
            <person name="Wu J."/>
            <person name="Zhou S."/>
            <person name="Childs K.L."/>
            <person name="Davidson R.M."/>
            <person name="Lin H."/>
            <person name="Quesada-Ocampo L."/>
            <person name="Vaillancourt B."/>
            <person name="Sakai H."/>
            <person name="Lee S.S."/>
            <person name="Kim J."/>
            <person name="Numa H."/>
            <person name="Itoh T."/>
            <person name="Buell C.R."/>
            <person name="Matsumoto T."/>
        </authorList>
    </citation>
    <scope>NUCLEOTIDE SEQUENCE [LARGE SCALE GENOMIC DNA]</scope>
    <source>
        <strain evidence="2">cv. Nipponbare</strain>
    </source>
</reference>
<keyword evidence="2" id="KW-1185">Reference proteome</keyword>
<name>A0A0P0VH62_ORYSJ</name>
<accession>A0A0P0VH62</accession>
<dbReference type="EMBL" id="AP014958">
    <property type="protein sequence ID" value="BAS77956.1"/>
    <property type="molecule type" value="Genomic_DNA"/>
</dbReference>
<proteinExistence type="predicted"/>
<dbReference type="Gramene" id="Os02t0256500-01">
    <property type="protein sequence ID" value="Os02t0256500-01"/>
    <property type="gene ID" value="Os02g0256500"/>
</dbReference>
<sequence>MFIYMHVCIAWPGELAICTWVLHGLVSSGWQGVVSQ</sequence>
<gene>
    <name evidence="1" type="ordered locus">Os02g0256500</name>
    <name evidence="1" type="ORF">OSNPB_020256500</name>
</gene>
<evidence type="ECO:0000313" key="1">
    <source>
        <dbReference type="EMBL" id="BAS77956.1"/>
    </source>
</evidence>
<dbReference type="InParanoid" id="A0A0P0VH62"/>
<organism evidence="1 2">
    <name type="scientific">Oryza sativa subsp. japonica</name>
    <name type="common">Rice</name>
    <dbReference type="NCBI Taxonomy" id="39947"/>
    <lineage>
        <taxon>Eukaryota</taxon>
        <taxon>Viridiplantae</taxon>
        <taxon>Streptophyta</taxon>
        <taxon>Embryophyta</taxon>
        <taxon>Tracheophyta</taxon>
        <taxon>Spermatophyta</taxon>
        <taxon>Magnoliopsida</taxon>
        <taxon>Liliopsida</taxon>
        <taxon>Poales</taxon>
        <taxon>Poaceae</taxon>
        <taxon>BOP clade</taxon>
        <taxon>Oryzoideae</taxon>
        <taxon>Oryzeae</taxon>
        <taxon>Oryzinae</taxon>
        <taxon>Oryza</taxon>
        <taxon>Oryza sativa</taxon>
    </lineage>
</organism>
<reference evidence="1 2" key="2">
    <citation type="journal article" date="2013" name="Plant Cell Physiol.">
        <title>Rice Annotation Project Database (RAP-DB): an integrative and interactive database for rice genomics.</title>
        <authorList>
            <person name="Sakai H."/>
            <person name="Lee S.S."/>
            <person name="Tanaka T."/>
            <person name="Numa H."/>
            <person name="Kim J."/>
            <person name="Kawahara Y."/>
            <person name="Wakimoto H."/>
            <person name="Yang C.C."/>
            <person name="Iwamoto M."/>
            <person name="Abe T."/>
            <person name="Yamada Y."/>
            <person name="Muto A."/>
            <person name="Inokuchi H."/>
            <person name="Ikemura T."/>
            <person name="Matsumoto T."/>
            <person name="Sasaki T."/>
            <person name="Itoh T."/>
        </authorList>
    </citation>
    <scope>NUCLEOTIDE SEQUENCE [LARGE SCALE GENOMIC DNA]</scope>
    <source>
        <strain evidence="2">cv. Nipponbare</strain>
    </source>
</reference>
<reference evidence="2" key="1">
    <citation type="journal article" date="2005" name="Nature">
        <title>The map-based sequence of the rice genome.</title>
        <authorList>
            <consortium name="International rice genome sequencing project (IRGSP)"/>
            <person name="Matsumoto T."/>
            <person name="Wu J."/>
            <person name="Kanamori H."/>
            <person name="Katayose Y."/>
            <person name="Fujisawa M."/>
            <person name="Namiki N."/>
            <person name="Mizuno H."/>
            <person name="Yamamoto K."/>
            <person name="Antonio B.A."/>
            <person name="Baba T."/>
            <person name="Sakata K."/>
            <person name="Nagamura Y."/>
            <person name="Aoki H."/>
            <person name="Arikawa K."/>
            <person name="Arita K."/>
            <person name="Bito T."/>
            <person name="Chiden Y."/>
            <person name="Fujitsuka N."/>
            <person name="Fukunaka R."/>
            <person name="Hamada M."/>
            <person name="Harada C."/>
            <person name="Hayashi A."/>
            <person name="Hijishita S."/>
            <person name="Honda M."/>
            <person name="Hosokawa S."/>
            <person name="Ichikawa Y."/>
            <person name="Idonuma A."/>
            <person name="Iijima M."/>
            <person name="Ikeda M."/>
            <person name="Ikeno M."/>
            <person name="Ito K."/>
            <person name="Ito S."/>
            <person name="Ito T."/>
            <person name="Ito Y."/>
            <person name="Ito Y."/>
            <person name="Iwabuchi A."/>
            <person name="Kamiya K."/>
            <person name="Karasawa W."/>
            <person name="Kurita K."/>
            <person name="Katagiri S."/>
            <person name="Kikuta A."/>
            <person name="Kobayashi H."/>
            <person name="Kobayashi N."/>
            <person name="Machita K."/>
            <person name="Maehara T."/>
            <person name="Masukawa M."/>
            <person name="Mizubayashi T."/>
            <person name="Mukai Y."/>
            <person name="Nagasaki H."/>
            <person name="Nagata Y."/>
            <person name="Naito S."/>
            <person name="Nakashima M."/>
            <person name="Nakama Y."/>
            <person name="Nakamichi Y."/>
            <person name="Nakamura M."/>
            <person name="Meguro A."/>
            <person name="Negishi M."/>
            <person name="Ohta I."/>
            <person name="Ohta T."/>
            <person name="Okamoto M."/>
            <person name="Ono N."/>
            <person name="Saji S."/>
            <person name="Sakaguchi M."/>
            <person name="Sakai K."/>
            <person name="Shibata M."/>
            <person name="Shimokawa T."/>
            <person name="Song J."/>
            <person name="Takazaki Y."/>
            <person name="Terasawa K."/>
            <person name="Tsugane M."/>
            <person name="Tsuji K."/>
            <person name="Ueda S."/>
            <person name="Waki K."/>
            <person name="Yamagata H."/>
            <person name="Yamamoto M."/>
            <person name="Yamamoto S."/>
            <person name="Yamane H."/>
            <person name="Yoshiki S."/>
            <person name="Yoshihara R."/>
            <person name="Yukawa K."/>
            <person name="Zhong H."/>
            <person name="Yano M."/>
            <person name="Yuan Q."/>
            <person name="Ouyang S."/>
            <person name="Liu J."/>
            <person name="Jones K.M."/>
            <person name="Gansberger K."/>
            <person name="Moffat K."/>
            <person name="Hill J."/>
            <person name="Bera J."/>
            <person name="Fadrosh D."/>
            <person name="Jin S."/>
            <person name="Johri S."/>
            <person name="Kim M."/>
            <person name="Overton L."/>
            <person name="Reardon M."/>
            <person name="Tsitrin T."/>
            <person name="Vuong H."/>
            <person name="Weaver B."/>
            <person name="Ciecko A."/>
            <person name="Tallon L."/>
            <person name="Jackson J."/>
            <person name="Pai G."/>
            <person name="Aken S.V."/>
            <person name="Utterback T."/>
            <person name="Reidmuller S."/>
            <person name="Feldblyum T."/>
            <person name="Hsiao J."/>
            <person name="Zismann V."/>
            <person name="Iobst S."/>
            <person name="de Vazeille A.R."/>
            <person name="Buell C.R."/>
            <person name="Ying K."/>
            <person name="Li Y."/>
            <person name="Lu T."/>
            <person name="Huang Y."/>
            <person name="Zhao Q."/>
            <person name="Feng Q."/>
            <person name="Zhang L."/>
            <person name="Zhu J."/>
            <person name="Weng Q."/>
            <person name="Mu J."/>
            <person name="Lu Y."/>
            <person name="Fan D."/>
            <person name="Liu Y."/>
            <person name="Guan J."/>
            <person name="Zhang Y."/>
            <person name="Yu S."/>
            <person name="Liu X."/>
            <person name="Zhang Y."/>
            <person name="Hong G."/>
            <person name="Han B."/>
            <person name="Choisne N."/>
            <person name="Demange N."/>
            <person name="Orjeda G."/>
            <person name="Samain S."/>
            <person name="Cattolico L."/>
            <person name="Pelletier E."/>
            <person name="Couloux A."/>
            <person name="Segurens B."/>
            <person name="Wincker P."/>
            <person name="D'Hont A."/>
            <person name="Scarpelli C."/>
            <person name="Weissenbach J."/>
            <person name="Salanoubat M."/>
            <person name="Quetier F."/>
            <person name="Yu Y."/>
            <person name="Kim H.R."/>
            <person name="Rambo T."/>
            <person name="Currie J."/>
            <person name="Collura K."/>
            <person name="Luo M."/>
            <person name="Yang T."/>
            <person name="Ammiraju J.S.S."/>
            <person name="Engler F."/>
            <person name="Soderlund C."/>
            <person name="Wing R.A."/>
            <person name="Palmer L.E."/>
            <person name="de la Bastide M."/>
            <person name="Spiegel L."/>
            <person name="Nascimento L."/>
            <person name="Zutavern T."/>
            <person name="O'Shaughnessy A."/>
            <person name="Dike S."/>
            <person name="Dedhia N."/>
            <person name="Preston R."/>
            <person name="Balija V."/>
            <person name="McCombie W.R."/>
            <person name="Chow T."/>
            <person name="Chen H."/>
            <person name="Chung M."/>
            <person name="Chen C."/>
            <person name="Shaw J."/>
            <person name="Wu H."/>
            <person name="Hsiao K."/>
            <person name="Chao Y."/>
            <person name="Chu M."/>
            <person name="Cheng C."/>
            <person name="Hour A."/>
            <person name="Lee P."/>
            <person name="Lin S."/>
            <person name="Lin Y."/>
            <person name="Liou J."/>
            <person name="Liu S."/>
            <person name="Hsing Y."/>
            <person name="Raghuvanshi S."/>
            <person name="Mohanty A."/>
            <person name="Bharti A.K."/>
            <person name="Gaur A."/>
            <person name="Gupta V."/>
            <person name="Kumar D."/>
            <person name="Ravi V."/>
            <person name="Vij S."/>
            <person name="Kapur A."/>
            <person name="Khurana P."/>
            <person name="Khurana P."/>
            <person name="Khurana J.P."/>
            <person name="Tyagi A.K."/>
            <person name="Gaikwad K."/>
            <person name="Singh A."/>
            <person name="Dalal V."/>
            <person name="Srivastava S."/>
            <person name="Dixit A."/>
            <person name="Pal A.K."/>
            <person name="Ghazi I.A."/>
            <person name="Yadav M."/>
            <person name="Pandit A."/>
            <person name="Bhargava A."/>
            <person name="Sureshbabu K."/>
            <person name="Batra K."/>
            <person name="Sharma T.R."/>
            <person name="Mohapatra T."/>
            <person name="Singh N.K."/>
            <person name="Messing J."/>
            <person name="Nelson A.B."/>
            <person name="Fuks G."/>
            <person name="Kavchok S."/>
            <person name="Keizer G."/>
            <person name="Linton E."/>
            <person name="Llaca V."/>
            <person name="Song R."/>
            <person name="Tanyolac B."/>
            <person name="Young S."/>
            <person name="Ho-Il K."/>
            <person name="Hahn J.H."/>
            <person name="Sangsakoo G."/>
            <person name="Vanavichit A."/>
            <person name="de Mattos Luiz.A.T."/>
            <person name="Zimmer P.D."/>
            <person name="Malone G."/>
            <person name="Dellagostin O."/>
            <person name="de Oliveira A.C."/>
            <person name="Bevan M."/>
            <person name="Bancroft I."/>
            <person name="Minx P."/>
            <person name="Cordum H."/>
            <person name="Wilson R."/>
            <person name="Cheng Z."/>
            <person name="Jin W."/>
            <person name="Jiang J."/>
            <person name="Leong S.A."/>
            <person name="Iwama H."/>
            <person name="Gojobori T."/>
            <person name="Itoh T."/>
            <person name="Niimura Y."/>
            <person name="Fujii Y."/>
            <person name="Habara T."/>
            <person name="Sakai H."/>
            <person name="Sato Y."/>
            <person name="Wilson G."/>
            <person name="Kumar K."/>
            <person name="McCouch S."/>
            <person name="Juretic N."/>
            <person name="Hoen D."/>
            <person name="Wright S."/>
            <person name="Bruskiewich R."/>
            <person name="Bureau T."/>
            <person name="Miyao A."/>
            <person name="Hirochika H."/>
            <person name="Nishikawa T."/>
            <person name="Kadowaki K."/>
            <person name="Sugiura M."/>
            <person name="Burr B."/>
            <person name="Sasaki T."/>
        </authorList>
    </citation>
    <scope>NUCLEOTIDE SEQUENCE [LARGE SCALE GENOMIC DNA]</scope>
    <source>
        <strain evidence="2">cv. Nipponbare</strain>
    </source>
</reference>
<evidence type="ECO:0000313" key="2">
    <source>
        <dbReference type="Proteomes" id="UP000059680"/>
    </source>
</evidence>
<dbReference type="AlphaFoldDB" id="A0A0P0VH62"/>
<dbReference type="Proteomes" id="UP000059680">
    <property type="component" value="Chromosome 2"/>
</dbReference>